<reference evidence="3 4" key="1">
    <citation type="journal article" date="2019" name="Int. J. Syst. Evol. Microbiol.">
        <title>The Global Catalogue of Microorganisms (GCM) 10K type strain sequencing project: providing services to taxonomists for standard genome sequencing and annotation.</title>
        <authorList>
            <consortium name="The Broad Institute Genomics Platform"/>
            <consortium name="The Broad Institute Genome Sequencing Center for Infectious Disease"/>
            <person name="Wu L."/>
            <person name="Ma J."/>
        </authorList>
    </citation>
    <scope>NUCLEOTIDE SEQUENCE [LARGE SCALE GENOMIC DNA]</scope>
    <source>
        <strain evidence="3 4">JCM 3053</strain>
    </source>
</reference>
<dbReference type="InterPro" id="IPR028994">
    <property type="entry name" value="Integrin_alpha_N"/>
</dbReference>
<evidence type="ECO:0000256" key="1">
    <source>
        <dbReference type="ARBA" id="ARBA00022729"/>
    </source>
</evidence>
<evidence type="ECO:0000313" key="4">
    <source>
        <dbReference type="Proteomes" id="UP001501474"/>
    </source>
</evidence>
<feature type="compositionally biased region" description="Polar residues" evidence="2">
    <location>
        <begin position="186"/>
        <end position="200"/>
    </location>
</feature>
<protein>
    <recommendedName>
        <fullName evidence="5">FG-GAP repeat protein</fullName>
    </recommendedName>
</protein>
<dbReference type="EMBL" id="BAAART010000055">
    <property type="protein sequence ID" value="GAA2231007.1"/>
    <property type="molecule type" value="Genomic_DNA"/>
</dbReference>
<comment type="caution">
    <text evidence="3">The sequence shown here is derived from an EMBL/GenBank/DDBJ whole genome shotgun (WGS) entry which is preliminary data.</text>
</comment>
<evidence type="ECO:0000313" key="3">
    <source>
        <dbReference type="EMBL" id="GAA2231007.1"/>
    </source>
</evidence>
<dbReference type="Pfam" id="PF01839">
    <property type="entry name" value="FG-GAP"/>
    <property type="match status" value="1"/>
</dbReference>
<dbReference type="InterPro" id="IPR013517">
    <property type="entry name" value="FG-GAP"/>
</dbReference>
<keyword evidence="4" id="KW-1185">Reference proteome</keyword>
<proteinExistence type="predicted"/>
<accession>A0ABN3DIG2</accession>
<name>A0ABN3DIG2_9ACTN</name>
<keyword evidence="1" id="KW-0732">Signal</keyword>
<feature type="region of interest" description="Disordered" evidence="2">
    <location>
        <begin position="162"/>
        <end position="200"/>
    </location>
</feature>
<dbReference type="RefSeq" id="WP_234750180.1">
    <property type="nucleotide sequence ID" value="NZ_BAAART010000055.1"/>
</dbReference>
<dbReference type="Gene3D" id="2.130.10.130">
    <property type="entry name" value="Integrin alpha, N-terminal"/>
    <property type="match status" value="1"/>
</dbReference>
<evidence type="ECO:0008006" key="5">
    <source>
        <dbReference type="Google" id="ProtNLM"/>
    </source>
</evidence>
<sequence length="200" mass="20993">MEVRGLAEGEQVLSGVQDTHPGPVVAQSECLHVFEASERPSSPVPRHQTGAEGEFVLRIRWHVACPAWSGQRGGRAAARSATTPVLWGGEWECFAVAQRGVALVREECRRLCDWQSTACDAVCIHHSVLRGDENELTSGTSVAVGDINGDGKPGLLLSAAEESPSTGAVWGLPGGTSGPRQRSPRSDLTQACTGSTPGGT</sequence>
<dbReference type="Proteomes" id="UP001501474">
    <property type="component" value="Unassembled WGS sequence"/>
</dbReference>
<evidence type="ECO:0000256" key="2">
    <source>
        <dbReference type="SAM" id="MobiDB-lite"/>
    </source>
</evidence>
<gene>
    <name evidence="3" type="ORF">GCM10010104_25940</name>
</gene>
<organism evidence="3 4">
    <name type="scientific">Streptomyces indiaensis</name>
    <dbReference type="NCBI Taxonomy" id="284033"/>
    <lineage>
        <taxon>Bacteria</taxon>
        <taxon>Bacillati</taxon>
        <taxon>Actinomycetota</taxon>
        <taxon>Actinomycetes</taxon>
        <taxon>Kitasatosporales</taxon>
        <taxon>Streptomycetaceae</taxon>
        <taxon>Streptomyces</taxon>
    </lineage>
</organism>
<dbReference type="SUPFAM" id="SSF69318">
    <property type="entry name" value="Integrin alpha N-terminal domain"/>
    <property type="match status" value="1"/>
</dbReference>